<keyword evidence="6 8" id="KW-0326">Glycosidase</keyword>
<evidence type="ECO:0000256" key="7">
    <source>
        <dbReference type="ARBA" id="ARBA00023326"/>
    </source>
</evidence>
<keyword evidence="9" id="KW-1185">Reference proteome</keyword>
<proteinExistence type="inferred from homology"/>
<keyword evidence="5" id="KW-0136">Cellulose degradation</keyword>
<dbReference type="EC" id="3.2.1.4" evidence="3"/>
<keyword evidence="7" id="KW-0119">Carbohydrate metabolism</keyword>
<dbReference type="GO" id="GO:0030245">
    <property type="term" value="P:cellulose catabolic process"/>
    <property type="evidence" value="ECO:0007669"/>
    <property type="project" value="UniProtKB-KW"/>
</dbReference>
<accession>B1Y239</accession>
<keyword evidence="4 8" id="KW-0378">Hydrolase</keyword>
<comment type="catalytic activity">
    <reaction evidence="1">
        <text>Endohydrolysis of (1-&gt;4)-beta-D-glucosidic linkages in cellulose, lichenin and cereal beta-D-glucans.</text>
        <dbReference type="EC" id="3.2.1.4"/>
    </reaction>
</comment>
<gene>
    <name evidence="8" type="ordered locus">Lcho_2071</name>
</gene>
<organism evidence="8 9">
    <name type="scientific">Leptothrix cholodnii (strain ATCC 51168 / LMG 8142 / SP-6)</name>
    <name type="common">Leptothrix discophora (strain SP-6)</name>
    <dbReference type="NCBI Taxonomy" id="395495"/>
    <lineage>
        <taxon>Bacteria</taxon>
        <taxon>Pseudomonadati</taxon>
        <taxon>Pseudomonadota</taxon>
        <taxon>Betaproteobacteria</taxon>
        <taxon>Burkholderiales</taxon>
        <taxon>Sphaerotilaceae</taxon>
        <taxon>Leptothrix</taxon>
    </lineage>
</organism>
<dbReference type="HOGENOM" id="CLU_037297_0_0_4"/>
<evidence type="ECO:0000313" key="8">
    <source>
        <dbReference type="EMBL" id="ACB34338.1"/>
    </source>
</evidence>
<name>B1Y239_LEPCP</name>
<reference evidence="8 9" key="1">
    <citation type="submission" date="2008-03" db="EMBL/GenBank/DDBJ databases">
        <title>Complete sequence of Leptothrix cholodnii SP-6.</title>
        <authorList>
            <consortium name="US DOE Joint Genome Institute"/>
            <person name="Copeland A."/>
            <person name="Lucas S."/>
            <person name="Lapidus A."/>
            <person name="Glavina del Rio T."/>
            <person name="Dalin E."/>
            <person name="Tice H."/>
            <person name="Bruce D."/>
            <person name="Goodwin L."/>
            <person name="Pitluck S."/>
            <person name="Chertkov O."/>
            <person name="Brettin T."/>
            <person name="Detter J.C."/>
            <person name="Han C."/>
            <person name="Kuske C.R."/>
            <person name="Schmutz J."/>
            <person name="Larimer F."/>
            <person name="Land M."/>
            <person name="Hauser L."/>
            <person name="Kyrpides N."/>
            <person name="Lykidis A."/>
            <person name="Emerson D."/>
            <person name="Richardson P."/>
        </authorList>
    </citation>
    <scope>NUCLEOTIDE SEQUENCE [LARGE SCALE GENOMIC DNA]</scope>
    <source>
        <strain evidence="9">ATCC 51168 / LMG 8142 / SP-6</strain>
    </source>
</reference>
<comment type="similarity">
    <text evidence="2">Belongs to the glycosyl hydrolase 8 (cellulase D) family.</text>
</comment>
<evidence type="ECO:0000256" key="1">
    <source>
        <dbReference type="ARBA" id="ARBA00000966"/>
    </source>
</evidence>
<protein>
    <recommendedName>
        <fullName evidence="3">cellulase</fullName>
        <ecNumber evidence="3">3.2.1.4</ecNumber>
    </recommendedName>
</protein>
<dbReference type="Pfam" id="PF01270">
    <property type="entry name" value="Glyco_hydro_8"/>
    <property type="match status" value="1"/>
</dbReference>
<dbReference type="CAZy" id="GH8">
    <property type="family name" value="Glycoside Hydrolase Family 8"/>
</dbReference>
<dbReference type="STRING" id="395495.Lcho_2071"/>
<keyword evidence="7" id="KW-0624">Polysaccharide degradation</keyword>
<dbReference type="Gene3D" id="1.50.10.10">
    <property type="match status" value="1"/>
</dbReference>
<dbReference type="Proteomes" id="UP000001693">
    <property type="component" value="Chromosome"/>
</dbReference>
<evidence type="ECO:0000256" key="2">
    <source>
        <dbReference type="ARBA" id="ARBA00009209"/>
    </source>
</evidence>
<evidence type="ECO:0000256" key="6">
    <source>
        <dbReference type="ARBA" id="ARBA00023295"/>
    </source>
</evidence>
<dbReference type="InterPro" id="IPR012341">
    <property type="entry name" value="6hp_glycosidase-like_sf"/>
</dbReference>
<evidence type="ECO:0000313" key="9">
    <source>
        <dbReference type="Proteomes" id="UP000001693"/>
    </source>
</evidence>
<evidence type="ECO:0000256" key="3">
    <source>
        <dbReference type="ARBA" id="ARBA00012601"/>
    </source>
</evidence>
<dbReference type="PRINTS" id="PR00735">
    <property type="entry name" value="GLHYDRLASE8"/>
</dbReference>
<dbReference type="NCBIfam" id="NF008305">
    <property type="entry name" value="PRK11097.1"/>
    <property type="match status" value="1"/>
</dbReference>
<dbReference type="KEGG" id="lch:Lcho_2071"/>
<dbReference type="GO" id="GO:0008810">
    <property type="term" value="F:cellulase activity"/>
    <property type="evidence" value="ECO:0007669"/>
    <property type="project" value="UniProtKB-EC"/>
</dbReference>
<sequence length="379" mass="41607" precursor="true">MATRAQSANPCSAVEGPTGWPAWQTLRRTLMSRDGRVIDRYASDATTSEGQAYGLFFALVDNDRAAFELLLRWTEDNLAAGDLAARLPAWRWGRRADGSWNVIDANSAADADLWLSYVLSEAGRLWKNRRYDALGRVLARRIAAEEVIELPGLGTTLLPGPQGFRRGERGAKLNPSYLPPQLLRWFARNRTESVWVPLRDASLRLLHDSAPHGLAPDWTVFDADRGWSLAELADDERSGSYNAIRVYLWLGLTDPGDPARGRLLARYAPMARLSELLGGVPEKVDPARPALEQSAGAQANGPVGFQAAMLPFADALGQTALSERLADRVATQGVQPDAYYDQVLSLFALGFRERRYRFAADGSLQPGWASCDAPPGSSR</sequence>
<evidence type="ECO:0000256" key="4">
    <source>
        <dbReference type="ARBA" id="ARBA00022801"/>
    </source>
</evidence>
<dbReference type="eggNOG" id="COG3405">
    <property type="taxonomic scope" value="Bacteria"/>
</dbReference>
<dbReference type="InterPro" id="IPR002037">
    <property type="entry name" value="Glyco_hydro_8"/>
</dbReference>
<evidence type="ECO:0000256" key="5">
    <source>
        <dbReference type="ARBA" id="ARBA00023001"/>
    </source>
</evidence>
<dbReference type="InterPro" id="IPR008928">
    <property type="entry name" value="6-hairpin_glycosidase_sf"/>
</dbReference>
<dbReference type="SUPFAM" id="SSF48208">
    <property type="entry name" value="Six-hairpin glycosidases"/>
    <property type="match status" value="1"/>
</dbReference>
<dbReference type="AlphaFoldDB" id="B1Y239"/>
<dbReference type="EMBL" id="CP001013">
    <property type="protein sequence ID" value="ACB34338.1"/>
    <property type="molecule type" value="Genomic_DNA"/>
</dbReference>